<name>U6N2U3_9EIME</name>
<dbReference type="GO" id="GO:0004722">
    <property type="term" value="F:protein serine/threonine phosphatase activity"/>
    <property type="evidence" value="ECO:0007669"/>
    <property type="project" value="UniProtKB-EC"/>
</dbReference>
<evidence type="ECO:0000259" key="2">
    <source>
        <dbReference type="PROSITE" id="PS51746"/>
    </source>
</evidence>
<reference evidence="3" key="1">
    <citation type="submission" date="2013-10" db="EMBL/GenBank/DDBJ databases">
        <title>Genomic analysis of the causative agents of coccidiosis in chickens.</title>
        <authorList>
            <person name="Reid A.J."/>
            <person name="Blake D."/>
            <person name="Billington K."/>
            <person name="Browne H."/>
            <person name="Dunn M."/>
            <person name="Hung S."/>
            <person name="Kawahara F."/>
            <person name="Miranda-Saavedra D."/>
            <person name="Mourier T."/>
            <person name="Nagra H."/>
            <person name="Otto T.D."/>
            <person name="Rawlings N."/>
            <person name="Sanchez A."/>
            <person name="Sanders M."/>
            <person name="Subramaniam C."/>
            <person name="Tay Y."/>
            <person name="Dear P."/>
            <person name="Doerig C."/>
            <person name="Gruber A."/>
            <person name="Parkinson J."/>
            <person name="Shirley M."/>
            <person name="Wan K.L."/>
            <person name="Berriman M."/>
            <person name="Tomley F."/>
            <person name="Pain A."/>
        </authorList>
    </citation>
    <scope>NUCLEOTIDE SEQUENCE [LARGE SCALE GENOMIC DNA]</scope>
    <source>
        <strain evidence="3">Houghton</strain>
    </source>
</reference>
<reference evidence="3" key="2">
    <citation type="submission" date="2013-10" db="EMBL/GenBank/DDBJ databases">
        <authorList>
            <person name="Aslett M."/>
        </authorList>
    </citation>
    <scope>NUCLEOTIDE SEQUENCE [LARGE SCALE GENOMIC DNA]</scope>
    <source>
        <strain evidence="3">Houghton</strain>
    </source>
</reference>
<gene>
    <name evidence="3" type="ORF">ENH_00062190</name>
</gene>
<feature type="domain" description="PPM-type phosphatase" evidence="2">
    <location>
        <begin position="1"/>
        <end position="253"/>
    </location>
</feature>
<dbReference type="Gene3D" id="3.60.40.10">
    <property type="entry name" value="PPM-type phosphatase domain"/>
    <property type="match status" value="1"/>
</dbReference>
<dbReference type="VEuPathDB" id="ToxoDB:ENH_00062190"/>
<evidence type="ECO:0000313" key="3">
    <source>
        <dbReference type="EMBL" id="CDJ69049.1"/>
    </source>
</evidence>
<keyword evidence="1" id="KW-0460">Magnesium</keyword>
<proteinExistence type="inferred from homology"/>
<dbReference type="GO" id="GO:0046872">
    <property type="term" value="F:metal ion binding"/>
    <property type="evidence" value="ECO:0007669"/>
    <property type="project" value="UniProtKB-UniRule"/>
</dbReference>
<dbReference type="GeneID" id="25476357"/>
<dbReference type="PANTHER" id="PTHR12320">
    <property type="entry name" value="PROTEIN PHOSPHATASE 2C"/>
    <property type="match status" value="1"/>
</dbReference>
<dbReference type="EMBL" id="HG725643">
    <property type="protein sequence ID" value="CDJ69049.1"/>
    <property type="molecule type" value="Genomic_DNA"/>
</dbReference>
<dbReference type="Proteomes" id="UP000030754">
    <property type="component" value="Unassembled WGS sequence"/>
</dbReference>
<dbReference type="EC" id="3.1.3.16" evidence="1"/>
<dbReference type="PROSITE" id="PS51746">
    <property type="entry name" value="PPM_2"/>
    <property type="match status" value="1"/>
</dbReference>
<keyword evidence="1" id="KW-0378">Hydrolase</keyword>
<dbReference type="InterPro" id="IPR036457">
    <property type="entry name" value="PPM-type-like_dom_sf"/>
</dbReference>
<dbReference type="SUPFAM" id="SSF81606">
    <property type="entry name" value="PP2C-like"/>
    <property type="match status" value="1"/>
</dbReference>
<organism evidence="3 4">
    <name type="scientific">Eimeria necatrix</name>
    <dbReference type="NCBI Taxonomy" id="51315"/>
    <lineage>
        <taxon>Eukaryota</taxon>
        <taxon>Sar</taxon>
        <taxon>Alveolata</taxon>
        <taxon>Apicomplexa</taxon>
        <taxon>Conoidasida</taxon>
        <taxon>Coccidia</taxon>
        <taxon>Eucoccidiorida</taxon>
        <taxon>Eimeriorina</taxon>
        <taxon>Eimeriidae</taxon>
        <taxon>Eimeria</taxon>
    </lineage>
</organism>
<comment type="cofactor">
    <cofactor evidence="1">
        <name>Mg(2+)</name>
        <dbReference type="ChEBI" id="CHEBI:18420"/>
    </cofactor>
</comment>
<evidence type="ECO:0000313" key="4">
    <source>
        <dbReference type="Proteomes" id="UP000030754"/>
    </source>
</evidence>
<keyword evidence="1" id="KW-0479">Metal-binding</keyword>
<dbReference type="AlphaFoldDB" id="U6N2U3"/>
<evidence type="ECO:0000256" key="1">
    <source>
        <dbReference type="RuleBase" id="RU366020"/>
    </source>
</evidence>
<protein>
    <recommendedName>
        <fullName evidence="1">Protein phosphatase</fullName>
        <ecNumber evidence="1">3.1.3.16</ecNumber>
    </recommendedName>
</protein>
<dbReference type="InterPro" id="IPR039123">
    <property type="entry name" value="PPTC7"/>
</dbReference>
<dbReference type="OrthoDB" id="348991at2759"/>
<comment type="catalytic activity">
    <reaction evidence="1">
        <text>O-phospho-L-seryl-[protein] + H2O = L-seryl-[protein] + phosphate</text>
        <dbReference type="Rhea" id="RHEA:20629"/>
        <dbReference type="Rhea" id="RHEA-COMP:9863"/>
        <dbReference type="Rhea" id="RHEA-COMP:11604"/>
        <dbReference type="ChEBI" id="CHEBI:15377"/>
        <dbReference type="ChEBI" id="CHEBI:29999"/>
        <dbReference type="ChEBI" id="CHEBI:43474"/>
        <dbReference type="ChEBI" id="CHEBI:83421"/>
        <dbReference type="EC" id="3.1.3.16"/>
    </reaction>
</comment>
<dbReference type="InterPro" id="IPR001932">
    <property type="entry name" value="PPM-type_phosphatase-like_dom"/>
</dbReference>
<dbReference type="PANTHER" id="PTHR12320:SF1">
    <property type="entry name" value="PROTEIN PHOSPHATASE PTC7 HOMOLOG"/>
    <property type="match status" value="1"/>
</dbReference>
<feature type="non-terminal residue" evidence="3">
    <location>
        <position position="1"/>
    </location>
</feature>
<comment type="cofactor">
    <cofactor evidence="1">
        <name>Mn(2+)</name>
        <dbReference type="ChEBI" id="CHEBI:29035"/>
    </cofactor>
</comment>
<sequence>PAAAPAAAAAAPAAAAAAAAAPAAAAAAAAAGGDVGSRALEILRRGYGETRSFGSSTALVVLHEGQQQIGIANVGDSALILLRRQLVYRMTCVFRTAEQQHEFNCPFQLSRLPQPGDYELLRCSGKQALLQLLQRAAAAALPQDTPEAAAVATVAVQEGDLLLLGTDGLFDNLFDHEICAIASFFLSPKEAAILGDPSLATSATDAARAIGEAAAHRSRSSTERTPFMKHARQEGAFFTGGKMDDITVVACWVTSPDSLLSNSEDISGFQGAAAVSRDC</sequence>
<accession>U6N2U3</accession>
<comment type="similarity">
    <text evidence="1">Belongs to the PP2C family.</text>
</comment>
<keyword evidence="1" id="KW-0904">Protein phosphatase</keyword>
<comment type="catalytic activity">
    <reaction evidence="1">
        <text>O-phospho-L-threonyl-[protein] + H2O = L-threonyl-[protein] + phosphate</text>
        <dbReference type="Rhea" id="RHEA:47004"/>
        <dbReference type="Rhea" id="RHEA-COMP:11060"/>
        <dbReference type="Rhea" id="RHEA-COMP:11605"/>
        <dbReference type="ChEBI" id="CHEBI:15377"/>
        <dbReference type="ChEBI" id="CHEBI:30013"/>
        <dbReference type="ChEBI" id="CHEBI:43474"/>
        <dbReference type="ChEBI" id="CHEBI:61977"/>
        <dbReference type="EC" id="3.1.3.16"/>
    </reaction>
</comment>
<dbReference type="RefSeq" id="XP_013437516.1">
    <property type="nucleotide sequence ID" value="XM_013582062.1"/>
</dbReference>
<keyword evidence="1" id="KW-0464">Manganese</keyword>
<keyword evidence="4" id="KW-1185">Reference proteome</keyword>